<feature type="transmembrane region" description="Helical" evidence="1">
    <location>
        <begin position="6"/>
        <end position="26"/>
    </location>
</feature>
<sequence>MNTIIQNILVFTAMVLAISFLVKKFFWKKSKPKKACGGDDGCGCH</sequence>
<gene>
    <name evidence="2" type="ORF">EM932_19460</name>
</gene>
<keyword evidence="1" id="KW-0472">Membrane</keyword>
<proteinExistence type="predicted"/>
<evidence type="ECO:0000313" key="3">
    <source>
        <dbReference type="Proteomes" id="UP000307602"/>
    </source>
</evidence>
<protein>
    <submittedName>
        <fullName evidence="2">FeoB-associated Cys-rich membrane protein</fullName>
    </submittedName>
</protein>
<dbReference type="RefSeq" id="WP_135878878.1">
    <property type="nucleotide sequence ID" value="NZ_SRSO01000042.1"/>
</dbReference>
<organism evidence="2 3">
    <name type="scientific">Flavivirga rizhaonensis</name>
    <dbReference type="NCBI Taxonomy" id="2559571"/>
    <lineage>
        <taxon>Bacteria</taxon>
        <taxon>Pseudomonadati</taxon>
        <taxon>Bacteroidota</taxon>
        <taxon>Flavobacteriia</taxon>
        <taxon>Flavobacteriales</taxon>
        <taxon>Flavobacteriaceae</taxon>
        <taxon>Flavivirga</taxon>
    </lineage>
</organism>
<reference evidence="2 3" key="1">
    <citation type="submission" date="2019-04" db="EMBL/GenBank/DDBJ databases">
        <authorList>
            <person name="Liu A."/>
        </authorList>
    </citation>
    <scope>NUCLEOTIDE SEQUENCE [LARGE SCALE GENOMIC DNA]</scope>
    <source>
        <strain evidence="2 3">RZ03</strain>
    </source>
</reference>
<accession>A0A4S1DRC1</accession>
<evidence type="ECO:0000313" key="2">
    <source>
        <dbReference type="EMBL" id="TGV00476.1"/>
    </source>
</evidence>
<comment type="caution">
    <text evidence="2">The sequence shown here is derived from an EMBL/GenBank/DDBJ whole genome shotgun (WGS) entry which is preliminary data.</text>
</comment>
<name>A0A4S1DRC1_9FLAO</name>
<evidence type="ECO:0000256" key="1">
    <source>
        <dbReference type="SAM" id="Phobius"/>
    </source>
</evidence>
<dbReference type="AlphaFoldDB" id="A0A4S1DRC1"/>
<keyword evidence="3" id="KW-1185">Reference proteome</keyword>
<dbReference type="Proteomes" id="UP000307602">
    <property type="component" value="Unassembled WGS sequence"/>
</dbReference>
<keyword evidence="1" id="KW-0812">Transmembrane</keyword>
<dbReference type="EMBL" id="SRSO01000042">
    <property type="protein sequence ID" value="TGV00476.1"/>
    <property type="molecule type" value="Genomic_DNA"/>
</dbReference>
<keyword evidence="1" id="KW-1133">Transmembrane helix</keyword>